<dbReference type="PANTHER" id="PTHR24096">
    <property type="entry name" value="LONG-CHAIN-FATTY-ACID--COA LIGASE"/>
    <property type="match status" value="1"/>
</dbReference>
<evidence type="ECO:0000259" key="2">
    <source>
        <dbReference type="Pfam" id="PF13193"/>
    </source>
</evidence>
<proteinExistence type="predicted"/>
<dbReference type="InterPro" id="IPR020845">
    <property type="entry name" value="AMP-binding_CS"/>
</dbReference>
<dbReference type="GO" id="GO:0016874">
    <property type="term" value="F:ligase activity"/>
    <property type="evidence" value="ECO:0007669"/>
    <property type="project" value="UniProtKB-KW"/>
</dbReference>
<keyword evidence="3" id="KW-0436">Ligase</keyword>
<evidence type="ECO:0000313" key="4">
    <source>
        <dbReference type="Proteomes" id="UP001341444"/>
    </source>
</evidence>
<organism evidence="3 4">
    <name type="scientific">Heyndrickxia acidicola</name>
    <dbReference type="NCBI Taxonomy" id="209389"/>
    <lineage>
        <taxon>Bacteria</taxon>
        <taxon>Bacillati</taxon>
        <taxon>Bacillota</taxon>
        <taxon>Bacilli</taxon>
        <taxon>Bacillales</taxon>
        <taxon>Bacillaceae</taxon>
        <taxon>Heyndrickxia</taxon>
    </lineage>
</organism>
<dbReference type="InterPro" id="IPR045851">
    <property type="entry name" value="AMP-bd_C_sf"/>
</dbReference>
<protein>
    <submittedName>
        <fullName evidence="3">Long-chain fatty acid--CoA ligase</fullName>
    </submittedName>
</protein>
<dbReference type="Proteomes" id="UP001341444">
    <property type="component" value="Unassembled WGS sequence"/>
</dbReference>
<dbReference type="CDD" id="cd05936">
    <property type="entry name" value="FC-FACS_FadD_like"/>
    <property type="match status" value="1"/>
</dbReference>
<evidence type="ECO:0000313" key="3">
    <source>
        <dbReference type="EMBL" id="MED1201670.1"/>
    </source>
</evidence>
<reference evidence="3 4" key="1">
    <citation type="submission" date="2023-03" db="EMBL/GenBank/DDBJ databases">
        <title>Bacillus Genome Sequencing.</title>
        <authorList>
            <person name="Dunlap C."/>
        </authorList>
    </citation>
    <scope>NUCLEOTIDE SEQUENCE [LARGE SCALE GENOMIC DNA]</scope>
    <source>
        <strain evidence="3 4">B-23453</strain>
    </source>
</reference>
<dbReference type="InterPro" id="IPR025110">
    <property type="entry name" value="AMP-bd_C"/>
</dbReference>
<sequence length="531" mass="59270">MKKPWLKHVAKGNPTEIHIPEMSLNQLFCQSSEKYHNHIAVTFYNRTFTYSELAGAIKKIAVELYKLGTDKGDKVAIMLPNCPEYPMIYYAALSLGAVIVQINPMYKSLELLHVLKDSQTKILFVLEDLLPIVQDIVGETFISEIIPVSAENKNRFQRMLNESDGYVPNVEINPKEDVAVLQYTGGTTGRAKGAMLTHYNLVANTLQCVSTSLIKTRLGEERVLSISPLFHVYGMTSAMNCTFYTGGNLILVPRFQVDEVVNLIEKTKPTSFPGVPTMYIALLNYYHTHPFDLSCFTTCTSGSAPLPVEVINRFNEISGTSVAEGYGLSEASPVTHRNPVAGLQKRGSIGIPLPNTDAKIVDIATGTVELPSGEVGELVINGPQIMKGYWQMPHETARTIRDGWLFTGDLAIMDTDGFFYIVGRKKEMILASGYNVYPIEVEDILYSHPNVLEAAVIGIPDEYRGETVKAFVVLREVNKAYEEELIQFCRHRLSAYKVPNSIDFVDELPKTAVGKILKRKLKELYSPENRN</sequence>
<dbReference type="InterPro" id="IPR000873">
    <property type="entry name" value="AMP-dep_synth/lig_dom"/>
</dbReference>
<dbReference type="Pfam" id="PF00501">
    <property type="entry name" value="AMP-binding"/>
    <property type="match status" value="1"/>
</dbReference>
<dbReference type="Gene3D" id="3.30.300.30">
    <property type="match status" value="1"/>
</dbReference>
<dbReference type="RefSeq" id="WP_066263498.1">
    <property type="nucleotide sequence ID" value="NZ_JARMAB010000002.1"/>
</dbReference>
<comment type="caution">
    <text evidence="3">The sequence shown here is derived from an EMBL/GenBank/DDBJ whole genome shotgun (WGS) entry which is preliminary data.</text>
</comment>
<dbReference type="Gene3D" id="3.40.50.12780">
    <property type="entry name" value="N-terminal domain of ligase-like"/>
    <property type="match status" value="1"/>
</dbReference>
<dbReference type="Pfam" id="PF13193">
    <property type="entry name" value="AMP-binding_C"/>
    <property type="match status" value="1"/>
</dbReference>
<feature type="domain" description="AMP-dependent synthetase/ligase" evidence="1">
    <location>
        <begin position="31"/>
        <end position="390"/>
    </location>
</feature>
<evidence type="ECO:0000259" key="1">
    <source>
        <dbReference type="Pfam" id="PF00501"/>
    </source>
</evidence>
<feature type="domain" description="AMP-binding enzyme C-terminal" evidence="2">
    <location>
        <begin position="440"/>
        <end position="515"/>
    </location>
</feature>
<accession>A0ABU6MAI0</accession>
<dbReference type="InterPro" id="IPR042099">
    <property type="entry name" value="ANL_N_sf"/>
</dbReference>
<dbReference type="SUPFAM" id="SSF56801">
    <property type="entry name" value="Acetyl-CoA synthetase-like"/>
    <property type="match status" value="1"/>
</dbReference>
<gene>
    <name evidence="3" type="ORF">P4T90_01035</name>
</gene>
<name>A0ABU6MAI0_9BACI</name>
<dbReference type="EMBL" id="JARMAB010000002">
    <property type="protein sequence ID" value="MED1201670.1"/>
    <property type="molecule type" value="Genomic_DNA"/>
</dbReference>
<dbReference type="PROSITE" id="PS00455">
    <property type="entry name" value="AMP_BINDING"/>
    <property type="match status" value="1"/>
</dbReference>
<keyword evidence="4" id="KW-1185">Reference proteome</keyword>